<keyword evidence="1" id="KW-0802">TPR repeat</keyword>
<organism evidence="2 4">
    <name type="scientific">Rotaria sordida</name>
    <dbReference type="NCBI Taxonomy" id="392033"/>
    <lineage>
        <taxon>Eukaryota</taxon>
        <taxon>Metazoa</taxon>
        <taxon>Spiralia</taxon>
        <taxon>Gnathifera</taxon>
        <taxon>Rotifera</taxon>
        <taxon>Eurotatoria</taxon>
        <taxon>Bdelloidea</taxon>
        <taxon>Philodinida</taxon>
        <taxon>Philodinidae</taxon>
        <taxon>Rotaria</taxon>
    </lineage>
</organism>
<feature type="repeat" description="TPR" evidence="1">
    <location>
        <begin position="460"/>
        <end position="493"/>
    </location>
</feature>
<dbReference type="Proteomes" id="UP000663854">
    <property type="component" value="Unassembled WGS sequence"/>
</dbReference>
<reference evidence="2" key="1">
    <citation type="submission" date="2021-02" db="EMBL/GenBank/DDBJ databases">
        <authorList>
            <person name="Nowell W R."/>
        </authorList>
    </citation>
    <scope>NUCLEOTIDE SEQUENCE</scope>
</reference>
<evidence type="ECO:0000313" key="4">
    <source>
        <dbReference type="Proteomes" id="UP000663854"/>
    </source>
</evidence>
<dbReference type="PROSITE" id="PS50005">
    <property type="entry name" value="TPR"/>
    <property type="match status" value="1"/>
</dbReference>
<sequence length="776" mass="91742">MLPEVNTGFDSSSCMNITLVWLGGNQQNVQLRESLEDIFDHILYCDSVAATLEVLFEHVRYWQQLDWVDNRIFNRNSEETDTSDVQEPAYDGPMPDFEKYSNEFQEKWDMLKFCRIIYRDNAAQLQSTTFRINFVKFDDDNQLWFISCEATDDIATISWNRRSITLNNARVELDLEDPDFNVAYLNLNPESSDDCDKAIKFFENVLTRTDENNITKRFHIYTFLMRMCRCNKRHELAVCYANKARLCYENRQFQPLPEWLPTFDELKAIAQISREKMNPEKMVDYLCHVFNNKEEPLGLILEQIIAMLFFTKFDLQTSIIYLNEFLQRQKSMYPKRKGTIQLYCPIDYRTDSDGDDDDIKINSKKYNTFIEWHMTGIMAMHDNDFIMALEKHFKRAITEIKATKRSKRNMFLFATTYSAISECAIHTEDMTTSKKMLRKARHYLRKANIQQSSFDVLLEAFVYIRSGALCYRERNYHQAIEYFQQAINVLEKKVLNKLQQRLKDSVTFTRTIEKEGHPIKTITIMTMSDLWEIVMEFTKQGSPCCQGQPVNNDGIGWYFHYYEEKDTAVRQAVFDVLNNHRIFLEIIAILYNDLAWCYLFTGRPLLAIPYIYKIDYIYKTGLNSIYYLAYNNTLICLSMVHLALNNFDNAIKTLNMAITLFKFYSFFDQHRWLALLYVELGDVYTLANNSDQLALESYTKAMNMLSEMNDEENATDIRNYIEQKETSRKFVCATSYEFRKWLSKNKTRIVTENNKTNVESEGEQVETSIQVKYQRL</sequence>
<keyword evidence="5" id="KW-1185">Reference proteome</keyword>
<protein>
    <submittedName>
        <fullName evidence="2">Uncharacterized protein</fullName>
    </submittedName>
</protein>
<dbReference type="Gene3D" id="1.25.40.10">
    <property type="entry name" value="Tetratricopeptide repeat domain"/>
    <property type="match status" value="2"/>
</dbReference>
<dbReference type="AlphaFoldDB" id="A0A814UUF4"/>
<evidence type="ECO:0000313" key="3">
    <source>
        <dbReference type="EMBL" id="CAF1439423.1"/>
    </source>
</evidence>
<accession>A0A814UUF4</accession>
<name>A0A814UUF4_9BILA</name>
<evidence type="ECO:0000256" key="1">
    <source>
        <dbReference type="PROSITE-ProRule" id="PRU00339"/>
    </source>
</evidence>
<dbReference type="Proteomes" id="UP000663870">
    <property type="component" value="Unassembled WGS sequence"/>
</dbReference>
<dbReference type="InterPro" id="IPR019734">
    <property type="entry name" value="TPR_rpt"/>
</dbReference>
<dbReference type="SMART" id="SM00028">
    <property type="entry name" value="TPR"/>
    <property type="match status" value="3"/>
</dbReference>
<proteinExistence type="predicted"/>
<comment type="caution">
    <text evidence="2">The sequence shown here is derived from an EMBL/GenBank/DDBJ whole genome shotgun (WGS) entry which is preliminary data.</text>
</comment>
<gene>
    <name evidence="3" type="ORF">JXQ802_LOCUS36904</name>
    <name evidence="2" type="ORF">PYM288_LOCUS23721</name>
</gene>
<dbReference type="EMBL" id="CAJNOH010001128">
    <property type="protein sequence ID" value="CAF1179425.1"/>
    <property type="molecule type" value="Genomic_DNA"/>
</dbReference>
<dbReference type="EMBL" id="CAJNOL010001932">
    <property type="protein sequence ID" value="CAF1439423.1"/>
    <property type="molecule type" value="Genomic_DNA"/>
</dbReference>
<evidence type="ECO:0000313" key="2">
    <source>
        <dbReference type="EMBL" id="CAF1179425.1"/>
    </source>
</evidence>
<evidence type="ECO:0000313" key="5">
    <source>
        <dbReference type="Proteomes" id="UP000663870"/>
    </source>
</evidence>
<dbReference type="SUPFAM" id="SSF48452">
    <property type="entry name" value="TPR-like"/>
    <property type="match status" value="2"/>
</dbReference>
<dbReference type="InterPro" id="IPR011990">
    <property type="entry name" value="TPR-like_helical_dom_sf"/>
</dbReference>